<dbReference type="AlphaFoldDB" id="A0A7W3LX33"/>
<dbReference type="RefSeq" id="WP_182847851.1">
    <property type="nucleotide sequence ID" value="NZ_BAAALP010000026.1"/>
</dbReference>
<sequence>MRRVRALLAAVLLVSGPVVAVAPPAAAATFRQLPTLPLSSVTTPGGAVVHRDGVAYLYTVSTVSAGSALFSVIDTRDGSREYELPLPGALGTWAVTAGADGTAFIGSYSAGKAFRWTWGAASVTDLGTPLAGQTFIWAVAPDGAGRFYGGTSPGGRLFRHDPATGANRDYGQLVPGEQYVRSLDTGPDGTVYAGVGPHAHVVAVNPETGAKRELPLPAGLDTDQYAYDVRVVGRYLAVRFAASAATGEVWLHDLARRRWTHHVPGVTGIGLVAHGNRLHLVRGGDVTAVDVHTGATRVLARVESASLLHLVGRVGDDELLVKANTGGGLWRVNTRTGGVAALRAELSEQPTAVQSLAPGPDGKIYGSGFLSGGLASYDPATGAVTGHRGVGQMEGMVTVGGKLYLGEYPRAQIHEYDPALPWNPGVNPRRIMDLSGQRQDRPFAMADAGGVLAVGTVPSSGVVGGVLALYDPRTGTSRVLKDVVPTHSVVGLAHHDGVVYGATSVWGGSGTEPSERDAKLVAVDVATGAVRYTAVPVPGERAVSGLTVDDKGHVWGFSTCTVFEFDPVARKTLRTAKYCDYPWDSVNHVWRDAQLFFDPADGHLYGKAQAKVFRIDRGTLAYTQLVRPISILTRAPSGDLYMARESNFYLWRK</sequence>
<protein>
    <submittedName>
        <fullName evidence="2">Uncharacterized protein</fullName>
    </submittedName>
</protein>
<accession>A0A7W3LX33</accession>
<evidence type="ECO:0000256" key="1">
    <source>
        <dbReference type="SAM" id="SignalP"/>
    </source>
</evidence>
<dbReference type="PANTHER" id="PTHR40274:SF3">
    <property type="entry name" value="VIRGINIAMYCIN B LYASE"/>
    <property type="match status" value="1"/>
</dbReference>
<dbReference type="EMBL" id="JACJIA010000013">
    <property type="protein sequence ID" value="MBA8955909.1"/>
    <property type="molecule type" value="Genomic_DNA"/>
</dbReference>
<keyword evidence="1" id="KW-0732">Signal</keyword>
<evidence type="ECO:0000313" key="3">
    <source>
        <dbReference type="Proteomes" id="UP000572680"/>
    </source>
</evidence>
<dbReference type="Proteomes" id="UP000572680">
    <property type="component" value="Unassembled WGS sequence"/>
</dbReference>
<dbReference type="SUPFAM" id="SSF50998">
    <property type="entry name" value="Quinoprotein alcohol dehydrogenase-like"/>
    <property type="match status" value="1"/>
</dbReference>
<dbReference type="SUPFAM" id="SSF63829">
    <property type="entry name" value="Calcium-dependent phosphotriesterase"/>
    <property type="match status" value="1"/>
</dbReference>
<gene>
    <name evidence="2" type="ORF">HNR61_007591</name>
</gene>
<dbReference type="SUPFAM" id="SSF50969">
    <property type="entry name" value="YVTN repeat-like/Quinoprotein amine dehydrogenase"/>
    <property type="match status" value="1"/>
</dbReference>
<comment type="caution">
    <text evidence="2">The sequence shown here is derived from an EMBL/GenBank/DDBJ whole genome shotgun (WGS) entry which is preliminary data.</text>
</comment>
<dbReference type="InterPro" id="IPR011047">
    <property type="entry name" value="Quinoprotein_ADH-like_sf"/>
</dbReference>
<evidence type="ECO:0000313" key="2">
    <source>
        <dbReference type="EMBL" id="MBA8955909.1"/>
    </source>
</evidence>
<organism evidence="2 3">
    <name type="scientific">Actinomadura namibiensis</name>
    <dbReference type="NCBI Taxonomy" id="182080"/>
    <lineage>
        <taxon>Bacteria</taxon>
        <taxon>Bacillati</taxon>
        <taxon>Actinomycetota</taxon>
        <taxon>Actinomycetes</taxon>
        <taxon>Streptosporangiales</taxon>
        <taxon>Thermomonosporaceae</taxon>
        <taxon>Actinomadura</taxon>
    </lineage>
</organism>
<reference evidence="2 3" key="1">
    <citation type="submission" date="2020-08" db="EMBL/GenBank/DDBJ databases">
        <title>Genomic Encyclopedia of Type Strains, Phase IV (KMG-IV): sequencing the most valuable type-strain genomes for metagenomic binning, comparative biology and taxonomic classification.</title>
        <authorList>
            <person name="Goeker M."/>
        </authorList>
    </citation>
    <scope>NUCLEOTIDE SEQUENCE [LARGE SCALE GENOMIC DNA]</scope>
    <source>
        <strain evidence="2 3">DSM 44197</strain>
    </source>
</reference>
<dbReference type="InterPro" id="IPR015943">
    <property type="entry name" value="WD40/YVTN_repeat-like_dom_sf"/>
</dbReference>
<keyword evidence="3" id="KW-1185">Reference proteome</keyword>
<name>A0A7W3LX33_ACTNM</name>
<dbReference type="InterPro" id="IPR011044">
    <property type="entry name" value="Quino_amine_DH_bsu"/>
</dbReference>
<dbReference type="Gene3D" id="2.130.10.10">
    <property type="entry name" value="YVTN repeat-like/Quinoprotein amine dehydrogenase"/>
    <property type="match status" value="1"/>
</dbReference>
<proteinExistence type="predicted"/>
<dbReference type="PANTHER" id="PTHR40274">
    <property type="entry name" value="VIRGINIAMYCIN B LYASE"/>
    <property type="match status" value="1"/>
</dbReference>
<dbReference type="InterPro" id="IPR051344">
    <property type="entry name" value="Vgb"/>
</dbReference>
<feature type="chain" id="PRO_5038985241" evidence="1">
    <location>
        <begin position="21"/>
        <end position="653"/>
    </location>
</feature>
<feature type="signal peptide" evidence="1">
    <location>
        <begin position="1"/>
        <end position="20"/>
    </location>
</feature>